<dbReference type="GO" id="GO:0008146">
    <property type="term" value="F:sulfotransferase activity"/>
    <property type="evidence" value="ECO:0007669"/>
    <property type="project" value="InterPro"/>
</dbReference>
<proteinExistence type="predicted"/>
<dbReference type="PANTHER" id="PTHR10605">
    <property type="entry name" value="HEPARAN SULFATE SULFOTRANSFERASE"/>
    <property type="match status" value="1"/>
</dbReference>
<dbReference type="SUPFAM" id="SSF52540">
    <property type="entry name" value="P-loop containing nucleoside triphosphate hydrolases"/>
    <property type="match status" value="1"/>
</dbReference>
<reference evidence="4" key="1">
    <citation type="submission" date="2018-05" db="EMBL/GenBank/DDBJ databases">
        <authorList>
            <person name="Lanie J.A."/>
            <person name="Ng W.-L."/>
            <person name="Kazmierczak K.M."/>
            <person name="Andrzejewski T.M."/>
            <person name="Davidsen T.M."/>
            <person name="Wayne K.J."/>
            <person name="Tettelin H."/>
            <person name="Glass J.I."/>
            <person name="Rusch D."/>
            <person name="Podicherti R."/>
            <person name="Tsui H.-C.T."/>
            <person name="Winkler M.E."/>
        </authorList>
    </citation>
    <scope>NUCLEOTIDE SEQUENCE</scope>
</reference>
<evidence type="ECO:0000256" key="2">
    <source>
        <dbReference type="ARBA" id="ARBA00023180"/>
    </source>
</evidence>
<sequence length="249" mass="29620">MYQENAKFPLIKKFYQKFYYLLLKRHYYALTSSSRVLPDFIIIGTVRSGTTSLYYNMCEHPCIIPAAYDEIGFFDSNYHLGLSWYKSMFTTRSKKNQIQSKNKFCITGEDTPFYIWNPIAAKRIQKLLPNVKIISQLRNPIDRAYSNYQLGVREGHEKLSFEQSIDLELKNLEKETSDNYRIETFSRPFSYISKGLYARQLQIWFDLFPKENILITSNKEMALDTQHFMNKIFDFLNISKYNIKNSQKR</sequence>
<evidence type="ECO:0000313" key="4">
    <source>
        <dbReference type="EMBL" id="SVD50476.1"/>
    </source>
</evidence>
<dbReference type="AlphaFoldDB" id="A0A382VV56"/>
<gene>
    <name evidence="4" type="ORF">METZ01_LOCUS403330</name>
</gene>
<organism evidence="4">
    <name type="scientific">marine metagenome</name>
    <dbReference type="NCBI Taxonomy" id="408172"/>
    <lineage>
        <taxon>unclassified sequences</taxon>
        <taxon>metagenomes</taxon>
        <taxon>ecological metagenomes</taxon>
    </lineage>
</organism>
<dbReference type="PANTHER" id="PTHR10605:SF56">
    <property type="entry name" value="BIFUNCTIONAL HEPARAN SULFATE N-DEACETYLASE_N-SULFOTRANSFERASE"/>
    <property type="match status" value="1"/>
</dbReference>
<dbReference type="InterPro" id="IPR037359">
    <property type="entry name" value="NST/OST"/>
</dbReference>
<dbReference type="InterPro" id="IPR027417">
    <property type="entry name" value="P-loop_NTPase"/>
</dbReference>
<accession>A0A382VV56</accession>
<feature type="domain" description="Sulfotransferase" evidence="3">
    <location>
        <begin position="38"/>
        <end position="239"/>
    </location>
</feature>
<keyword evidence="1" id="KW-0808">Transferase</keyword>
<name>A0A382VV56_9ZZZZ</name>
<dbReference type="Pfam" id="PF00685">
    <property type="entry name" value="Sulfotransfer_1"/>
    <property type="match status" value="1"/>
</dbReference>
<dbReference type="InterPro" id="IPR000863">
    <property type="entry name" value="Sulfotransferase_dom"/>
</dbReference>
<keyword evidence="2" id="KW-0325">Glycoprotein</keyword>
<evidence type="ECO:0000256" key="1">
    <source>
        <dbReference type="ARBA" id="ARBA00022679"/>
    </source>
</evidence>
<dbReference type="Gene3D" id="3.40.50.300">
    <property type="entry name" value="P-loop containing nucleotide triphosphate hydrolases"/>
    <property type="match status" value="1"/>
</dbReference>
<dbReference type="EMBL" id="UINC01154928">
    <property type="protein sequence ID" value="SVD50476.1"/>
    <property type="molecule type" value="Genomic_DNA"/>
</dbReference>
<evidence type="ECO:0000259" key="3">
    <source>
        <dbReference type="Pfam" id="PF00685"/>
    </source>
</evidence>
<feature type="non-terminal residue" evidence="4">
    <location>
        <position position="249"/>
    </location>
</feature>
<protein>
    <recommendedName>
        <fullName evidence="3">Sulfotransferase domain-containing protein</fullName>
    </recommendedName>
</protein>